<name>A0A0L0P5H9_CANAR</name>
<organism evidence="6 7">
    <name type="scientific">Candidozyma auris</name>
    <name type="common">Yeast</name>
    <name type="synonym">Candida auris</name>
    <dbReference type="NCBI Taxonomy" id="498019"/>
    <lineage>
        <taxon>Eukaryota</taxon>
        <taxon>Fungi</taxon>
        <taxon>Dikarya</taxon>
        <taxon>Ascomycota</taxon>
        <taxon>Saccharomycotina</taxon>
        <taxon>Pichiomycetes</taxon>
        <taxon>Metschnikowiaceae</taxon>
        <taxon>Candidozyma</taxon>
    </lineage>
</organism>
<dbReference type="GO" id="GO:0030627">
    <property type="term" value="F:pre-mRNA 5'-splice site binding"/>
    <property type="evidence" value="ECO:0007669"/>
    <property type="project" value="TreeGrafter"/>
</dbReference>
<sequence>MNFQNQDSKLSQILQKCSEHLLAHPSRVSCWEQLIYEIRLATSDERTDFNRARHETLQLIARVFFRHNPFLSKYWRWHAIDEFHHARSIEAKSIFERGLSFSSHDITLWLAYLSYRLTTTNVNVGDLLHLFEEARHAIGTNYYASEFYKLYFSFLEAYTPEINNHEQKKALLGSQITLCPLYNHASLQERLFESGKLSSSSVLETSKVGHLLSAYVYYFERELLFFEGLNLSRQIISLWSRYIDLMKAWLPRFAIFQLYERALISTNFEDTIVISYSNFALERGLFNKARNVLKKGLLCNDDMARTRILKKILMLELYEGNVLRVRDYLAQLICCNAEYLMALKGFVLKIESLL</sequence>
<dbReference type="GO" id="GO:0000395">
    <property type="term" value="P:mRNA 5'-splice site recognition"/>
    <property type="evidence" value="ECO:0007669"/>
    <property type="project" value="TreeGrafter"/>
</dbReference>
<proteinExistence type="predicted"/>
<dbReference type="GO" id="GO:0000243">
    <property type="term" value="C:commitment complex"/>
    <property type="evidence" value="ECO:0007669"/>
    <property type="project" value="TreeGrafter"/>
</dbReference>
<keyword evidence="4" id="KW-0508">mRNA splicing</keyword>
<dbReference type="PANTHER" id="PTHR17204">
    <property type="entry name" value="PRE-MRNA PROCESSING PROTEIN PRP39-RELATED"/>
    <property type="match status" value="1"/>
</dbReference>
<dbReference type="Proteomes" id="UP000037122">
    <property type="component" value="Unassembled WGS sequence"/>
</dbReference>
<dbReference type="Gene3D" id="1.25.40.10">
    <property type="entry name" value="Tetratricopeptide repeat domain"/>
    <property type="match status" value="2"/>
</dbReference>
<evidence type="ECO:0000256" key="5">
    <source>
        <dbReference type="ARBA" id="ARBA00023242"/>
    </source>
</evidence>
<dbReference type="AlphaFoldDB" id="A0A0L0P5H9"/>
<keyword evidence="2" id="KW-0507">mRNA processing</keyword>
<dbReference type="PANTHER" id="PTHR17204:SF23">
    <property type="entry name" value="U1 SMALL NUCLEAR RIBONUCLEOPROTEIN COMPONENT PRP42"/>
    <property type="match status" value="1"/>
</dbReference>
<dbReference type="VEuPathDB" id="FungiDB:QG37_01456"/>
<comment type="caution">
    <text evidence="6">The sequence shown here is derived from an EMBL/GenBank/DDBJ whole genome shotgun (WGS) entry which is preliminary data.</text>
</comment>
<evidence type="ECO:0000313" key="6">
    <source>
        <dbReference type="EMBL" id="KNE01622.1"/>
    </source>
</evidence>
<evidence type="ECO:0000256" key="4">
    <source>
        <dbReference type="ARBA" id="ARBA00023187"/>
    </source>
</evidence>
<dbReference type="InterPro" id="IPR011990">
    <property type="entry name" value="TPR-like_helical_dom_sf"/>
</dbReference>
<keyword evidence="3" id="KW-0677">Repeat</keyword>
<dbReference type="EMBL" id="LGST01000009">
    <property type="protein sequence ID" value="KNE01622.1"/>
    <property type="molecule type" value="Genomic_DNA"/>
</dbReference>
<accession>A0A0L0P5H9</accession>
<dbReference type="GO" id="GO:0005685">
    <property type="term" value="C:U1 snRNP"/>
    <property type="evidence" value="ECO:0007669"/>
    <property type="project" value="TreeGrafter"/>
</dbReference>
<gene>
    <name evidence="6" type="ORF">QG37_01456</name>
</gene>
<evidence type="ECO:0000256" key="1">
    <source>
        <dbReference type="ARBA" id="ARBA00004123"/>
    </source>
</evidence>
<comment type="subcellular location">
    <subcellularLocation>
        <location evidence="1">Nucleus</location>
    </subcellularLocation>
</comment>
<dbReference type="SUPFAM" id="SSF48452">
    <property type="entry name" value="TPR-like"/>
    <property type="match status" value="1"/>
</dbReference>
<reference evidence="7" key="1">
    <citation type="journal article" date="2015" name="BMC Genomics">
        <title>Draft genome of a commonly misdiagnosed multidrug resistant pathogen Candida auris.</title>
        <authorList>
            <person name="Chatterjee S."/>
            <person name="Alampalli S.V."/>
            <person name="Nageshan R.K."/>
            <person name="Chettiar S.T."/>
            <person name="Joshi S."/>
            <person name="Tatu U.S."/>
        </authorList>
    </citation>
    <scope>NUCLEOTIDE SEQUENCE [LARGE SCALE GENOMIC DNA]</scope>
    <source>
        <strain evidence="7">6684</strain>
    </source>
</reference>
<evidence type="ECO:0000256" key="3">
    <source>
        <dbReference type="ARBA" id="ARBA00022737"/>
    </source>
</evidence>
<evidence type="ECO:0008006" key="8">
    <source>
        <dbReference type="Google" id="ProtNLM"/>
    </source>
</evidence>
<evidence type="ECO:0000256" key="2">
    <source>
        <dbReference type="ARBA" id="ARBA00022664"/>
    </source>
</evidence>
<protein>
    <recommendedName>
        <fullName evidence="8">U3 small nucleolar RNA-associated protein 6</fullName>
    </recommendedName>
</protein>
<evidence type="ECO:0000313" key="7">
    <source>
        <dbReference type="Proteomes" id="UP000037122"/>
    </source>
</evidence>
<dbReference type="Pfam" id="PF23240">
    <property type="entry name" value="HAT_PRP39_N"/>
    <property type="match status" value="1"/>
</dbReference>
<keyword evidence="5" id="KW-0539">Nucleus</keyword>
<dbReference type="GO" id="GO:0071004">
    <property type="term" value="C:U2-type prespliceosome"/>
    <property type="evidence" value="ECO:0007669"/>
    <property type="project" value="TreeGrafter"/>
</dbReference>